<dbReference type="AlphaFoldDB" id="E4TH43"/>
<evidence type="ECO:0000256" key="10">
    <source>
        <dbReference type="RuleBase" id="RU003657"/>
    </source>
</evidence>
<reference evidence="12 13" key="1">
    <citation type="journal article" date="2011" name="Stand. Genomic Sci.">
        <title>Complete genome sequence of Calditerrivibrio nitroreducens type strain (Yu37-1).</title>
        <authorList>
            <person name="Pitluck S."/>
            <person name="Sikorski J."/>
            <person name="Zeytun A."/>
            <person name="Lapidus A."/>
            <person name="Nolan M."/>
            <person name="Lucas S."/>
            <person name="Hammon N."/>
            <person name="Deshpande S."/>
            <person name="Cheng J.F."/>
            <person name="Tapia R."/>
            <person name="Han C."/>
            <person name="Goodwin L."/>
            <person name="Liolios K."/>
            <person name="Pagani I."/>
            <person name="Ivanova N."/>
            <person name="Mavromatis K."/>
            <person name="Pati A."/>
            <person name="Chen A."/>
            <person name="Palaniappan K."/>
            <person name="Hauser L."/>
            <person name="Chang Y.J."/>
            <person name="Jeffries C.D."/>
            <person name="Detter J.C."/>
            <person name="Brambilla E."/>
            <person name="Djao O.D."/>
            <person name="Rohde M."/>
            <person name="Spring S."/>
            <person name="Goker M."/>
            <person name="Woyke T."/>
            <person name="Bristow J."/>
            <person name="Eisen J.A."/>
            <person name="Markowitz V."/>
            <person name="Hugenholtz P."/>
            <person name="Kyrpides N.C."/>
            <person name="Klenk H.P."/>
            <person name="Land M."/>
        </authorList>
    </citation>
    <scope>NUCLEOTIDE SEQUENCE [LARGE SCALE GENOMIC DNA]</scope>
    <source>
        <strain evidence="13">DSM 19672 / NBRC 101217 / Yu37-1</strain>
    </source>
</reference>
<comment type="catalytic activity">
    <reaction evidence="1 9 11">
        <text>1-(5-phospho-beta-D-ribosyl)-5-[(5-phospho-beta-D-ribosylamino)methylideneamino]imidazole-4-carboxamide = 5-[(5-phospho-1-deoxy-D-ribulos-1-ylimino)methylamino]-1-(5-phospho-beta-D-ribosyl)imidazole-4-carboxamide</text>
        <dbReference type="Rhea" id="RHEA:15469"/>
        <dbReference type="ChEBI" id="CHEBI:58435"/>
        <dbReference type="ChEBI" id="CHEBI:58525"/>
        <dbReference type="EC" id="5.3.1.16"/>
    </reaction>
</comment>
<dbReference type="eggNOG" id="COG0106">
    <property type="taxonomic scope" value="Bacteria"/>
</dbReference>
<evidence type="ECO:0000256" key="7">
    <source>
        <dbReference type="ARBA" id="ARBA00023102"/>
    </source>
</evidence>
<evidence type="ECO:0000313" key="12">
    <source>
        <dbReference type="EMBL" id="ADR19841.1"/>
    </source>
</evidence>
<feature type="active site" description="Proton donor" evidence="9">
    <location>
        <position position="129"/>
    </location>
</feature>
<dbReference type="InterPro" id="IPR011060">
    <property type="entry name" value="RibuloseP-bd_barrel"/>
</dbReference>
<dbReference type="Proteomes" id="UP000007039">
    <property type="component" value="Chromosome"/>
</dbReference>
<evidence type="ECO:0000256" key="5">
    <source>
        <dbReference type="ARBA" id="ARBA00022490"/>
    </source>
</evidence>
<dbReference type="UniPathway" id="UPA00031">
    <property type="reaction ID" value="UER00009"/>
</dbReference>
<dbReference type="InterPro" id="IPR006062">
    <property type="entry name" value="His_biosynth"/>
</dbReference>
<evidence type="ECO:0000256" key="8">
    <source>
        <dbReference type="ARBA" id="ARBA00023235"/>
    </source>
</evidence>
<keyword evidence="7 9" id="KW-0368">Histidine biosynthesis</keyword>
<accession>E4TH43</accession>
<dbReference type="RefSeq" id="WP_013452049.1">
    <property type="nucleotide sequence ID" value="NC_014758.1"/>
</dbReference>
<comment type="pathway">
    <text evidence="3 9 11">Amino-acid biosynthesis; L-histidine biosynthesis; L-histidine from 5-phospho-alpha-D-ribose 1-diphosphate: step 4/9.</text>
</comment>
<evidence type="ECO:0000256" key="6">
    <source>
        <dbReference type="ARBA" id="ARBA00022605"/>
    </source>
</evidence>
<dbReference type="FunFam" id="3.20.20.70:FF:000009">
    <property type="entry name" value="1-(5-phosphoribosyl)-5-[(5-phosphoribosylamino)methylideneamino] imidazole-4-carboxamide isomerase"/>
    <property type="match status" value="1"/>
</dbReference>
<dbReference type="EC" id="5.3.1.16" evidence="9 11"/>
<dbReference type="GO" id="GO:0000105">
    <property type="term" value="P:L-histidine biosynthetic process"/>
    <property type="evidence" value="ECO:0007669"/>
    <property type="project" value="UniProtKB-UniRule"/>
</dbReference>
<keyword evidence="13" id="KW-1185">Reference proteome</keyword>
<dbReference type="InterPro" id="IPR044524">
    <property type="entry name" value="Isoase_HisA-like"/>
</dbReference>
<dbReference type="CDD" id="cd04732">
    <property type="entry name" value="HisA"/>
    <property type="match status" value="1"/>
</dbReference>
<comment type="subcellular location">
    <subcellularLocation>
        <location evidence="2 9 11">Cytoplasm</location>
    </subcellularLocation>
</comment>
<dbReference type="Gene3D" id="3.20.20.70">
    <property type="entry name" value="Aldolase class I"/>
    <property type="match status" value="1"/>
</dbReference>
<dbReference type="GO" id="GO:0000162">
    <property type="term" value="P:L-tryptophan biosynthetic process"/>
    <property type="evidence" value="ECO:0007669"/>
    <property type="project" value="TreeGrafter"/>
</dbReference>
<name>E4TH43_CALNY</name>
<dbReference type="Pfam" id="PF00977">
    <property type="entry name" value="His_biosynth"/>
    <property type="match status" value="1"/>
</dbReference>
<dbReference type="InterPro" id="IPR006063">
    <property type="entry name" value="HisA_bact_arch"/>
</dbReference>
<protein>
    <recommendedName>
        <fullName evidence="9 11">1-(5-phosphoribosyl)-5-[(5-phosphoribosylamino)methylideneamino] imidazole-4-carboxamide isomerase</fullName>
        <ecNumber evidence="9 11">5.3.1.16</ecNumber>
    </recommendedName>
    <alternativeName>
        <fullName evidence="9">Phosphoribosylformimino-5-aminoimidazole carboxamide ribotide isomerase</fullName>
    </alternativeName>
</protein>
<gene>
    <name evidence="9" type="primary">hisA</name>
    <name evidence="12" type="ordered locus">Calni_1939</name>
</gene>
<dbReference type="GO" id="GO:0005737">
    <property type="term" value="C:cytoplasm"/>
    <property type="evidence" value="ECO:0007669"/>
    <property type="project" value="UniProtKB-SubCell"/>
</dbReference>
<evidence type="ECO:0000256" key="11">
    <source>
        <dbReference type="RuleBase" id="RU003658"/>
    </source>
</evidence>
<dbReference type="NCBIfam" id="TIGR00007">
    <property type="entry name" value="1-(5-phosphoribosyl)-5-[(5-phosphoribosylamino)methylideneamino]imidazole-4-carboxamide isomerase"/>
    <property type="match status" value="1"/>
</dbReference>
<evidence type="ECO:0000256" key="9">
    <source>
        <dbReference type="HAMAP-Rule" id="MF_01014"/>
    </source>
</evidence>
<dbReference type="STRING" id="768670.Calni_1939"/>
<dbReference type="KEGG" id="cni:Calni_1939"/>
<dbReference type="PANTHER" id="PTHR43090:SF2">
    <property type="entry name" value="1-(5-PHOSPHORIBOSYL)-5-[(5-PHOSPHORIBOSYLAMINO)METHYLIDENEAMINO] IMIDAZOLE-4-CARBOXAMIDE ISOMERASE"/>
    <property type="match status" value="1"/>
</dbReference>
<dbReference type="HOGENOM" id="CLU_048577_1_2_0"/>
<proteinExistence type="inferred from homology"/>
<keyword evidence="8 9" id="KW-0413">Isomerase</keyword>
<dbReference type="HAMAP" id="MF_01014">
    <property type="entry name" value="HisA"/>
    <property type="match status" value="1"/>
</dbReference>
<evidence type="ECO:0000256" key="1">
    <source>
        <dbReference type="ARBA" id="ARBA00000901"/>
    </source>
</evidence>
<dbReference type="EMBL" id="CP002347">
    <property type="protein sequence ID" value="ADR19841.1"/>
    <property type="molecule type" value="Genomic_DNA"/>
</dbReference>
<keyword evidence="5 9" id="KW-0963">Cytoplasm</keyword>
<evidence type="ECO:0000256" key="2">
    <source>
        <dbReference type="ARBA" id="ARBA00004496"/>
    </source>
</evidence>
<keyword evidence="6 9" id="KW-0028">Amino-acid biosynthesis</keyword>
<dbReference type="InterPro" id="IPR023016">
    <property type="entry name" value="HisA/PriA"/>
</dbReference>
<organism evidence="12 13">
    <name type="scientific">Calditerrivibrio nitroreducens (strain DSM 19672 / NBRC 101217 / Yu37-1)</name>
    <dbReference type="NCBI Taxonomy" id="768670"/>
    <lineage>
        <taxon>Bacteria</taxon>
        <taxon>Pseudomonadati</taxon>
        <taxon>Deferribacterota</taxon>
        <taxon>Deferribacteres</taxon>
        <taxon>Deferribacterales</taxon>
        <taxon>Calditerrivibrionaceae</taxon>
    </lineage>
</organism>
<dbReference type="PANTHER" id="PTHR43090">
    <property type="entry name" value="1-(5-PHOSPHORIBOSYL)-5-[(5-PHOSPHORIBOSYLAMINO)METHYLIDENEAMINO] IMIDAZOLE-4-CARBOXAMIDE ISOMERASE"/>
    <property type="match status" value="1"/>
</dbReference>
<comment type="similarity">
    <text evidence="4 9 10">Belongs to the HisA/HisF family.</text>
</comment>
<evidence type="ECO:0000256" key="3">
    <source>
        <dbReference type="ARBA" id="ARBA00005133"/>
    </source>
</evidence>
<dbReference type="OrthoDB" id="9807749at2"/>
<evidence type="ECO:0000256" key="4">
    <source>
        <dbReference type="ARBA" id="ARBA00009667"/>
    </source>
</evidence>
<evidence type="ECO:0000313" key="13">
    <source>
        <dbReference type="Proteomes" id="UP000007039"/>
    </source>
</evidence>
<dbReference type="SUPFAM" id="SSF51366">
    <property type="entry name" value="Ribulose-phoshate binding barrel"/>
    <property type="match status" value="1"/>
</dbReference>
<dbReference type="InterPro" id="IPR013785">
    <property type="entry name" value="Aldolase_TIM"/>
</dbReference>
<feature type="active site" description="Proton acceptor" evidence="9">
    <location>
        <position position="8"/>
    </location>
</feature>
<sequence>MLLIPAIDLLGGKVVRLEKGDMDKFKVYSENPLDVAKQFEDMGIKRVHIVDLDGAKKGEAVNYTIIENIVRHTSLSVDVGGGIRNMKRCEDYFNLGVDYIVLGTAVVKDVDFTKEALQKYPERVILGLDARDGYIATDGWYEKSSLTAIDVIDSYQTYGVAAIIYTDISRDGMLAGINVKATVDLANRSPFPVIASGGLKGEEDIWELKRYNIFGCIIGKAFYEGKIDLKTILRKI</sequence>
<dbReference type="GO" id="GO:0003949">
    <property type="term" value="F:1-(5-phosphoribosyl)-5-[(5-phosphoribosylamino)methylideneamino]imidazole-4-carboxamide isomerase activity"/>
    <property type="evidence" value="ECO:0007669"/>
    <property type="project" value="UniProtKB-UniRule"/>
</dbReference>